<evidence type="ECO:0000313" key="2">
    <source>
        <dbReference type="Proteomes" id="UP000325315"/>
    </source>
</evidence>
<protein>
    <submittedName>
        <fullName evidence="1">Retrovirus-related Pol polyprotein from transposon TNT 1-94</fullName>
    </submittedName>
</protein>
<sequence length="191" mass="21950">MAIMKYDISLLDHNTKFVLWQVKIQAISAHMDLEDALPRHVKQVELQIDPGSTTESTTKVSIGTQKRVDSSPQSVSQYFVPKNRPKREIKPPKRFAEADLVAYALNVAEDIDANQEPSTYSKAISCKDSGNWMISMQGEMESPYKNRIWDLVKLPKGKKVVCFKWMFKKKKRAPRVEEPKYKTKLVAKSYN</sequence>
<dbReference type="Proteomes" id="UP000325315">
    <property type="component" value="Unassembled WGS sequence"/>
</dbReference>
<name>A0A5B6WWE7_9ROSI</name>
<accession>A0A5B6WWE7</accession>
<comment type="caution">
    <text evidence="1">The sequence shown here is derived from an EMBL/GenBank/DDBJ whole genome shotgun (WGS) entry which is preliminary data.</text>
</comment>
<organism evidence="1 2">
    <name type="scientific">Gossypium australe</name>
    <dbReference type="NCBI Taxonomy" id="47621"/>
    <lineage>
        <taxon>Eukaryota</taxon>
        <taxon>Viridiplantae</taxon>
        <taxon>Streptophyta</taxon>
        <taxon>Embryophyta</taxon>
        <taxon>Tracheophyta</taxon>
        <taxon>Spermatophyta</taxon>
        <taxon>Magnoliopsida</taxon>
        <taxon>eudicotyledons</taxon>
        <taxon>Gunneridae</taxon>
        <taxon>Pentapetalae</taxon>
        <taxon>rosids</taxon>
        <taxon>malvids</taxon>
        <taxon>Malvales</taxon>
        <taxon>Malvaceae</taxon>
        <taxon>Malvoideae</taxon>
        <taxon>Gossypium</taxon>
    </lineage>
</organism>
<proteinExistence type="predicted"/>
<reference evidence="1" key="1">
    <citation type="submission" date="2019-08" db="EMBL/GenBank/DDBJ databases">
        <authorList>
            <person name="Liu F."/>
        </authorList>
    </citation>
    <scope>NUCLEOTIDE SEQUENCE [LARGE SCALE GENOMIC DNA]</scope>
    <source>
        <strain evidence="1">PA1801</strain>
        <tissue evidence="1">Leaf</tissue>
    </source>
</reference>
<dbReference type="OrthoDB" id="1746758at2759"/>
<keyword evidence="2" id="KW-1185">Reference proteome</keyword>
<dbReference type="AlphaFoldDB" id="A0A5B6WWE7"/>
<gene>
    <name evidence="1" type="ORF">EPI10_007159</name>
</gene>
<dbReference type="EMBL" id="SMMG02000002">
    <property type="protein sequence ID" value="KAA3485135.1"/>
    <property type="molecule type" value="Genomic_DNA"/>
</dbReference>
<evidence type="ECO:0000313" key="1">
    <source>
        <dbReference type="EMBL" id="KAA3485135.1"/>
    </source>
</evidence>